<dbReference type="GO" id="GO:0008999">
    <property type="term" value="F:protein-N-terminal-alanine acetyltransferase activity"/>
    <property type="evidence" value="ECO:0007669"/>
    <property type="project" value="TreeGrafter"/>
</dbReference>
<comment type="caution">
    <text evidence="2">The sequence shown here is derived from an EMBL/GenBank/DDBJ whole genome shotgun (WGS) entry which is preliminary data.</text>
</comment>
<dbReference type="PROSITE" id="PS51186">
    <property type="entry name" value="GNAT"/>
    <property type="match status" value="1"/>
</dbReference>
<dbReference type="InterPro" id="IPR051908">
    <property type="entry name" value="Ribosomal_N-acetyltransferase"/>
</dbReference>
<dbReference type="Gene3D" id="3.40.630.30">
    <property type="match status" value="1"/>
</dbReference>
<sequence length="202" mass="22463">MFAIPLSETLPAELRPLEPHHAEEFLAHMDRGRVSVDRFISFASRSTDLDSARATLQRYADRAAADTARIYGIWLDGTLVGGVMFPHFDTTHGIAEIGVWAEPAGEGLGLISAGVRHLIEYALVERGMPIVEWLSSPENTRSRAVAERAGMSLDGVLRSRYPHNGARQNKEVWSLLAEEWLASEQRAEFLASRERLRAARVS</sequence>
<reference evidence="2 3" key="1">
    <citation type="submission" date="2019-06" db="EMBL/GenBank/DDBJ databases">
        <title>Description of Kitasatospora acidophila sp. nov. isolated from pine grove soil, and reclassification of Streptomyces novaecaesareae to Kitasatospora novaeceasareae comb. nov.</title>
        <authorList>
            <person name="Kim M.J."/>
        </authorList>
    </citation>
    <scope>NUCLEOTIDE SEQUENCE [LARGE SCALE GENOMIC DNA]</scope>
    <source>
        <strain evidence="2 3">MMS16-CNU292</strain>
    </source>
</reference>
<keyword evidence="3" id="KW-1185">Reference proteome</keyword>
<accession>A0A540WD62</accession>
<dbReference type="GO" id="GO:1990189">
    <property type="term" value="F:protein N-terminal-serine acetyltransferase activity"/>
    <property type="evidence" value="ECO:0007669"/>
    <property type="project" value="TreeGrafter"/>
</dbReference>
<keyword evidence="2" id="KW-0808">Transferase</keyword>
<proteinExistence type="predicted"/>
<dbReference type="PANTHER" id="PTHR43441">
    <property type="entry name" value="RIBOSOMAL-PROTEIN-SERINE ACETYLTRANSFERASE"/>
    <property type="match status" value="1"/>
</dbReference>
<evidence type="ECO:0000259" key="1">
    <source>
        <dbReference type="PROSITE" id="PS51186"/>
    </source>
</evidence>
<protein>
    <submittedName>
        <fullName evidence="2">GNAT family N-acetyltransferase</fullName>
    </submittedName>
</protein>
<name>A0A540WD62_9ACTN</name>
<dbReference type="RefSeq" id="WP_141637385.1">
    <property type="nucleotide sequence ID" value="NZ_VIGB01000003.1"/>
</dbReference>
<feature type="domain" description="N-acetyltransferase" evidence="1">
    <location>
        <begin position="12"/>
        <end position="178"/>
    </location>
</feature>
<gene>
    <name evidence="2" type="ORF">E6W39_38345</name>
</gene>
<dbReference type="OrthoDB" id="5191051at2"/>
<dbReference type="InterPro" id="IPR000182">
    <property type="entry name" value="GNAT_dom"/>
</dbReference>
<organism evidence="2 3">
    <name type="scientific">Kitasatospora acidiphila</name>
    <dbReference type="NCBI Taxonomy" id="2567942"/>
    <lineage>
        <taxon>Bacteria</taxon>
        <taxon>Bacillati</taxon>
        <taxon>Actinomycetota</taxon>
        <taxon>Actinomycetes</taxon>
        <taxon>Kitasatosporales</taxon>
        <taxon>Streptomycetaceae</taxon>
        <taxon>Kitasatospora</taxon>
    </lineage>
</organism>
<dbReference type="Proteomes" id="UP000319103">
    <property type="component" value="Unassembled WGS sequence"/>
</dbReference>
<evidence type="ECO:0000313" key="2">
    <source>
        <dbReference type="EMBL" id="TQF06980.1"/>
    </source>
</evidence>
<dbReference type="EMBL" id="VIGB01000003">
    <property type="protein sequence ID" value="TQF06980.1"/>
    <property type="molecule type" value="Genomic_DNA"/>
</dbReference>
<dbReference type="PANTHER" id="PTHR43441:SF10">
    <property type="entry name" value="ACETYLTRANSFERASE"/>
    <property type="match status" value="1"/>
</dbReference>
<dbReference type="GO" id="GO:0005737">
    <property type="term" value="C:cytoplasm"/>
    <property type="evidence" value="ECO:0007669"/>
    <property type="project" value="TreeGrafter"/>
</dbReference>
<evidence type="ECO:0000313" key="3">
    <source>
        <dbReference type="Proteomes" id="UP000319103"/>
    </source>
</evidence>
<dbReference type="SUPFAM" id="SSF55729">
    <property type="entry name" value="Acyl-CoA N-acyltransferases (Nat)"/>
    <property type="match status" value="1"/>
</dbReference>
<dbReference type="AlphaFoldDB" id="A0A540WD62"/>
<dbReference type="Pfam" id="PF13302">
    <property type="entry name" value="Acetyltransf_3"/>
    <property type="match status" value="1"/>
</dbReference>
<dbReference type="InterPro" id="IPR016181">
    <property type="entry name" value="Acyl_CoA_acyltransferase"/>
</dbReference>